<accession>A0AAU7LXQ2</accession>
<dbReference type="EMBL" id="CP157675">
    <property type="protein sequence ID" value="XBP71698.1"/>
    <property type="molecule type" value="Genomic_DNA"/>
</dbReference>
<keyword evidence="1" id="KW-0472">Membrane</keyword>
<reference evidence="2" key="1">
    <citation type="submission" date="2024-05" db="EMBL/GenBank/DDBJ databases">
        <authorList>
            <person name="Bunk B."/>
            <person name="Swiderski J."/>
            <person name="Sproer C."/>
            <person name="Thiel V."/>
        </authorList>
    </citation>
    <scope>NUCLEOTIDE SEQUENCE</scope>
    <source>
        <strain evidence="2">DSM 17735</strain>
    </source>
</reference>
<dbReference type="AlphaFoldDB" id="A0AAU7LXQ2"/>
<keyword evidence="1" id="KW-0812">Transmembrane</keyword>
<feature type="transmembrane region" description="Helical" evidence="1">
    <location>
        <begin position="12"/>
        <end position="35"/>
    </location>
</feature>
<protein>
    <submittedName>
        <fullName evidence="2">DUF3149 domain-containing protein</fullName>
    </submittedName>
</protein>
<dbReference type="InterPro" id="IPR021494">
    <property type="entry name" value="DUF3149"/>
</dbReference>
<sequence length="47" mass="5360">MKLLTDLFSTDYGLMSIGGIAFMMCMGAFFLRLFLGKMKHDPTRPQQ</sequence>
<dbReference type="Pfam" id="PF11346">
    <property type="entry name" value="DUF3149"/>
    <property type="match status" value="1"/>
</dbReference>
<evidence type="ECO:0000256" key="1">
    <source>
        <dbReference type="SAM" id="Phobius"/>
    </source>
</evidence>
<gene>
    <name evidence="2" type="ORF">ABLV49_07845</name>
</gene>
<name>A0AAU7LXQ2_9BURK</name>
<evidence type="ECO:0000313" key="2">
    <source>
        <dbReference type="EMBL" id="XBP71698.1"/>
    </source>
</evidence>
<proteinExistence type="predicted"/>
<keyword evidence="1" id="KW-1133">Transmembrane helix</keyword>
<organism evidence="2">
    <name type="scientific">Polaromonas hydrogenivorans</name>
    <dbReference type="NCBI Taxonomy" id="335476"/>
    <lineage>
        <taxon>Bacteria</taxon>
        <taxon>Pseudomonadati</taxon>
        <taxon>Pseudomonadota</taxon>
        <taxon>Betaproteobacteria</taxon>
        <taxon>Burkholderiales</taxon>
        <taxon>Comamonadaceae</taxon>
        <taxon>Polaromonas</taxon>
    </lineage>
</organism>
<dbReference type="RefSeq" id="WP_349281057.1">
    <property type="nucleotide sequence ID" value="NZ_CBCSCU010000023.1"/>
</dbReference>